<dbReference type="SUPFAM" id="SSF56112">
    <property type="entry name" value="Protein kinase-like (PK-like)"/>
    <property type="match status" value="1"/>
</dbReference>
<dbReference type="EMBL" id="ML769436">
    <property type="protein sequence ID" value="KAE9402322.1"/>
    <property type="molecule type" value="Genomic_DNA"/>
</dbReference>
<protein>
    <recommendedName>
        <fullName evidence="1">Protein kinase domain-containing protein</fullName>
    </recommendedName>
</protein>
<name>A0A6A4HT17_9AGAR</name>
<dbReference type="GO" id="GO:0004672">
    <property type="term" value="F:protein kinase activity"/>
    <property type="evidence" value="ECO:0007669"/>
    <property type="project" value="InterPro"/>
</dbReference>
<feature type="domain" description="Protein kinase" evidence="1">
    <location>
        <begin position="47"/>
        <end position="366"/>
    </location>
</feature>
<dbReference type="Gene3D" id="1.10.510.10">
    <property type="entry name" value="Transferase(Phosphotransferase) domain 1"/>
    <property type="match status" value="1"/>
</dbReference>
<evidence type="ECO:0000259" key="1">
    <source>
        <dbReference type="PROSITE" id="PS50011"/>
    </source>
</evidence>
<dbReference type="SMART" id="SM00220">
    <property type="entry name" value="S_TKc"/>
    <property type="match status" value="1"/>
</dbReference>
<keyword evidence="3" id="KW-1185">Reference proteome</keyword>
<gene>
    <name evidence="2" type="ORF">BT96DRAFT_964800</name>
</gene>
<dbReference type="Proteomes" id="UP000799118">
    <property type="component" value="Unassembled WGS sequence"/>
</dbReference>
<evidence type="ECO:0000313" key="3">
    <source>
        <dbReference type="Proteomes" id="UP000799118"/>
    </source>
</evidence>
<accession>A0A6A4HT17</accession>
<organism evidence="2 3">
    <name type="scientific">Gymnopus androsaceus JB14</name>
    <dbReference type="NCBI Taxonomy" id="1447944"/>
    <lineage>
        <taxon>Eukaryota</taxon>
        <taxon>Fungi</taxon>
        <taxon>Dikarya</taxon>
        <taxon>Basidiomycota</taxon>
        <taxon>Agaricomycotina</taxon>
        <taxon>Agaricomycetes</taxon>
        <taxon>Agaricomycetidae</taxon>
        <taxon>Agaricales</taxon>
        <taxon>Marasmiineae</taxon>
        <taxon>Omphalotaceae</taxon>
        <taxon>Gymnopus</taxon>
    </lineage>
</organism>
<dbReference type="OrthoDB" id="5987198at2759"/>
<dbReference type="GO" id="GO:0005524">
    <property type="term" value="F:ATP binding"/>
    <property type="evidence" value="ECO:0007669"/>
    <property type="project" value="InterPro"/>
</dbReference>
<evidence type="ECO:0000313" key="2">
    <source>
        <dbReference type="EMBL" id="KAE9402322.1"/>
    </source>
</evidence>
<proteinExistence type="predicted"/>
<dbReference type="PROSITE" id="PS50011">
    <property type="entry name" value="PROTEIN_KINASE_DOM"/>
    <property type="match status" value="1"/>
</dbReference>
<dbReference type="InterPro" id="IPR011009">
    <property type="entry name" value="Kinase-like_dom_sf"/>
</dbReference>
<dbReference type="InterPro" id="IPR000719">
    <property type="entry name" value="Prot_kinase_dom"/>
</dbReference>
<reference evidence="2" key="1">
    <citation type="journal article" date="2019" name="Environ. Microbiol.">
        <title>Fungal ecological strategies reflected in gene transcription - a case study of two litter decomposers.</title>
        <authorList>
            <person name="Barbi F."/>
            <person name="Kohler A."/>
            <person name="Barry K."/>
            <person name="Baskaran P."/>
            <person name="Daum C."/>
            <person name="Fauchery L."/>
            <person name="Ihrmark K."/>
            <person name="Kuo A."/>
            <person name="LaButti K."/>
            <person name="Lipzen A."/>
            <person name="Morin E."/>
            <person name="Grigoriev I.V."/>
            <person name="Henrissat B."/>
            <person name="Lindahl B."/>
            <person name="Martin F."/>
        </authorList>
    </citation>
    <scope>NUCLEOTIDE SEQUENCE</scope>
    <source>
        <strain evidence="2">JB14</strain>
    </source>
</reference>
<sequence>MNSLERSAIRNDPIFTTLSRKEKFWSEKQPLLVEHGYELRARYRPGWKPSWLQEEGGDALVMESEDSWRLPVRLGNFIDATRVSDGLLVYVKQTRTEGHELRFMAMLSDEKLRSDPKNHCIPLLDFFPDDVDPTFTYMVMPFVRRLDSPMLEDVNEFIDFVDQILEGLVFLHGVGVAHRDCSYANIMMDASTMYPTGSGFHPIYPHRLRDNSGSALHISRSKANVRYYFIDFGESSYFPPDDPSIARLVQGTKCLDHEPPEFYRNEWYDPFKLDVFLIGNLLRRYFMDKFSNLSFLAPLVEHMVTDDPSERLDAKAALQEWSCIRGQIGLISRSWRLRNKDDSFPVRIALDTYGVFKAGLANTGWF</sequence>
<dbReference type="AlphaFoldDB" id="A0A6A4HT17"/>